<reference evidence="1 2" key="1">
    <citation type="submission" date="2009-12" db="EMBL/GenBank/DDBJ databases">
        <authorList>
            <person name="Shrivastava S."/>
            <person name="Madupu R."/>
            <person name="Durkin A.S."/>
            <person name="Torralba M."/>
            <person name="Methe B."/>
            <person name="Sutton G.G."/>
            <person name="Strausberg R.L."/>
            <person name="Nelson K.E."/>
        </authorList>
    </citation>
    <scope>NUCLEOTIDE SEQUENCE [LARGE SCALE GENOMIC DNA]</scope>
    <source>
        <strain evidence="1 2">W5455</strain>
    </source>
</reference>
<keyword evidence="2" id="KW-1185">Reference proteome</keyword>
<dbReference type="EMBL" id="ADFP01000041">
    <property type="protein sequence ID" value="EFB91416.1"/>
    <property type="molecule type" value="Genomic_DNA"/>
</dbReference>
<comment type="caution">
    <text evidence="1">The sequence shown here is derived from an EMBL/GenBank/DDBJ whole genome shotgun (WGS) entry which is preliminary data.</text>
</comment>
<name>A0ABM9ZWV4_9BACT</name>
<proteinExistence type="predicted"/>
<sequence length="38" mass="4507">MRISPQKFAAKERLRKIAFRRGNFFALSIPVELLYNKP</sequence>
<gene>
    <name evidence="1" type="ORF">HMPREF7215_2529</name>
</gene>
<organism evidence="1 2">
    <name type="scientific">Pyramidobacter piscolens W5455</name>
    <dbReference type="NCBI Taxonomy" id="352165"/>
    <lineage>
        <taxon>Bacteria</taxon>
        <taxon>Thermotogati</taxon>
        <taxon>Synergistota</taxon>
        <taxon>Synergistia</taxon>
        <taxon>Synergistales</taxon>
        <taxon>Dethiosulfovibrionaceae</taxon>
        <taxon>Pyramidobacter</taxon>
    </lineage>
</organism>
<dbReference type="Proteomes" id="UP000006462">
    <property type="component" value="Unassembled WGS sequence"/>
</dbReference>
<protein>
    <submittedName>
        <fullName evidence="1">Uncharacterized protein</fullName>
    </submittedName>
</protein>
<evidence type="ECO:0000313" key="1">
    <source>
        <dbReference type="EMBL" id="EFB91416.1"/>
    </source>
</evidence>
<accession>A0ABM9ZWV4</accession>
<evidence type="ECO:0000313" key="2">
    <source>
        <dbReference type="Proteomes" id="UP000006462"/>
    </source>
</evidence>